<keyword evidence="3" id="KW-1185">Reference proteome</keyword>
<reference evidence="2 3" key="1">
    <citation type="journal article" date="2023" name="Limnol Oceanogr Lett">
        <title>Environmental adaptations by the intertidal Antarctic cyanobacterium Halotia branconii CENA392 as revealed using long-read genome sequencing.</title>
        <authorList>
            <person name="Dextro R.B."/>
            <person name="Delbaje E."/>
            <person name="Freitas P.N.N."/>
            <person name="Geraldes V."/>
            <person name="Pinto E."/>
            <person name="Long P.F."/>
            <person name="Fiore M.F."/>
        </authorList>
    </citation>
    <scope>NUCLEOTIDE SEQUENCE [LARGE SCALE GENOMIC DNA]</scope>
    <source>
        <strain evidence="2 3">CENA392</strain>
    </source>
</reference>
<keyword evidence="1" id="KW-0472">Membrane</keyword>
<organism evidence="2 3">
    <name type="scientific">Halotia branconii CENA392</name>
    <dbReference type="NCBI Taxonomy" id="1539056"/>
    <lineage>
        <taxon>Bacteria</taxon>
        <taxon>Bacillati</taxon>
        <taxon>Cyanobacteriota</taxon>
        <taxon>Cyanophyceae</taxon>
        <taxon>Nostocales</taxon>
        <taxon>Nodulariaceae</taxon>
        <taxon>Halotia</taxon>
    </lineage>
</organism>
<dbReference type="AlphaFoldDB" id="A0AAJ6NWE3"/>
<feature type="transmembrane region" description="Helical" evidence="1">
    <location>
        <begin position="104"/>
        <end position="122"/>
    </location>
</feature>
<evidence type="ECO:0000313" key="2">
    <source>
        <dbReference type="EMBL" id="WGV27728.1"/>
    </source>
</evidence>
<dbReference type="Proteomes" id="UP001223520">
    <property type="component" value="Chromosome"/>
</dbReference>
<protein>
    <submittedName>
        <fullName evidence="2">Zinc ribbon domain-containing protein</fullName>
    </submittedName>
</protein>
<dbReference type="KEGG" id="hbq:QI031_09690"/>
<name>A0AAJ6NWE3_9CYAN</name>
<evidence type="ECO:0000313" key="3">
    <source>
        <dbReference type="Proteomes" id="UP001223520"/>
    </source>
</evidence>
<keyword evidence="1" id="KW-1133">Transmembrane helix</keyword>
<evidence type="ECO:0000256" key="1">
    <source>
        <dbReference type="SAM" id="Phobius"/>
    </source>
</evidence>
<dbReference type="EMBL" id="CP124543">
    <property type="protein sequence ID" value="WGV27728.1"/>
    <property type="molecule type" value="Genomic_DNA"/>
</dbReference>
<gene>
    <name evidence="2" type="ORF">QI031_09690</name>
</gene>
<dbReference type="RefSeq" id="WP_281484968.1">
    <property type="nucleotide sequence ID" value="NZ_CP124543.1"/>
</dbReference>
<keyword evidence="1" id="KW-0812">Transmembrane</keyword>
<proteinExistence type="predicted"/>
<accession>A0AAJ6NWE3</accession>
<sequence>MATTSCPRCHQLVDNQAITCPYCRTTLKAYGHPGIPLHRATGDEYLCESCTYHADNTCNFPQRPYAKDCTLYDNIDNSQLNLQSQPYTSNLSATVKAWMKRNQALLLILGLLCLCLLIALSAS</sequence>